<sequence length="775" mass="81575">MRSLAPVSTEAEPTPALPPEAAAIAAPLPPEALMEDEDDALPARRSRALAFAAVASAIWLAAAAAAIYLLIRYQPPGALTLSSLAGLAAGVTAPLSAIWLMALVLGRARTDERQVMLARIRAAEGRVADIATRTRQELSAIDGVLSAVADRVEIIRTAMGTQATQMMESAGKLEERSRKISGSLSKDREAIEVLLDRLTAGGAHARGELATVMAALPQAEAQAQTIAAALASGAGNARQQLADIDSLVAAAHARGTDTQAVIVEAAERLTQAIAAVDTASSGAAERIRDRTAALSESTDTAFTRTAQAVETTRRAVEVQVAAVRASTEQARIVLQGFSGEAMREVIARFSEAGDKAERLTREMDAQEARSRTLLETADRGFGVLDVKLANAAQTSGNLLDRLTERLTAVREQMHELATPLGGTQAATRELEAAVAALRATTAESAEALSTALPQQVAETSDAIGAVRDAVTALAGDIALLKGQARDAVVPVQEGRSTIDAMLVALDGQRDALSATVADINARLAEARSMAAGVDADAQRAALTATTRLVEAMTRVREVASQAEGTMRTALEGVVAEAREAVATASQEAMHENFTKRVRVEIAEVEAVGEKVAQAAQATAERLSRQMISVAETAAAVESRIAQAESRLDAASQGDLVRRSGLLIEALNSASIDIAKALSTEVADTAWAAYLKGDRGIFTRRAVRLLDGGEARLVARRYNEEAEFRDSVARYVHDFEALMRRTLAERDGESLSVALLSSDVGKLYVALAQALERLRS</sequence>
<keyword evidence="1" id="KW-0175">Coiled coil</keyword>
<evidence type="ECO:0000256" key="2">
    <source>
        <dbReference type="SAM" id="Phobius"/>
    </source>
</evidence>
<dbReference type="Proteomes" id="UP001595615">
    <property type="component" value="Unassembled WGS sequence"/>
</dbReference>
<feature type="coiled-coil region" evidence="1">
    <location>
        <begin position="349"/>
        <end position="376"/>
    </location>
</feature>
<comment type="caution">
    <text evidence="3">The sequence shown here is derived from an EMBL/GenBank/DDBJ whole genome shotgun (WGS) entry which is preliminary data.</text>
</comment>
<reference evidence="4" key="1">
    <citation type="journal article" date="2019" name="Int. J. Syst. Evol. Microbiol.">
        <title>The Global Catalogue of Microorganisms (GCM) 10K type strain sequencing project: providing services to taxonomists for standard genome sequencing and annotation.</title>
        <authorList>
            <consortium name="The Broad Institute Genomics Platform"/>
            <consortium name="The Broad Institute Genome Sequencing Center for Infectious Disease"/>
            <person name="Wu L."/>
            <person name="Ma J."/>
        </authorList>
    </citation>
    <scope>NUCLEOTIDE SEQUENCE [LARGE SCALE GENOMIC DNA]</scope>
    <source>
        <strain evidence="4">KCTC 42644</strain>
    </source>
</reference>
<keyword evidence="4" id="KW-1185">Reference proteome</keyword>
<protein>
    <recommendedName>
        <fullName evidence="5">ATPase</fullName>
    </recommendedName>
</protein>
<name>A0ABV7XG34_9SPHN</name>
<keyword evidence="2" id="KW-0472">Membrane</keyword>
<gene>
    <name evidence="3" type="ORF">ACFOMD_15100</name>
</gene>
<keyword evidence="2" id="KW-1133">Transmembrane helix</keyword>
<dbReference type="EMBL" id="JBHRXV010000011">
    <property type="protein sequence ID" value="MFC3713902.1"/>
    <property type="molecule type" value="Genomic_DNA"/>
</dbReference>
<evidence type="ECO:0000313" key="3">
    <source>
        <dbReference type="EMBL" id="MFC3713902.1"/>
    </source>
</evidence>
<evidence type="ECO:0000313" key="4">
    <source>
        <dbReference type="Proteomes" id="UP001595615"/>
    </source>
</evidence>
<organism evidence="3 4">
    <name type="scientific">Sphingoaurantiacus capsulatus</name>
    <dbReference type="NCBI Taxonomy" id="1771310"/>
    <lineage>
        <taxon>Bacteria</taxon>
        <taxon>Pseudomonadati</taxon>
        <taxon>Pseudomonadota</taxon>
        <taxon>Alphaproteobacteria</taxon>
        <taxon>Sphingomonadales</taxon>
        <taxon>Sphingosinicellaceae</taxon>
        <taxon>Sphingoaurantiacus</taxon>
    </lineage>
</organism>
<accession>A0ABV7XG34</accession>
<evidence type="ECO:0000256" key="1">
    <source>
        <dbReference type="SAM" id="Coils"/>
    </source>
</evidence>
<evidence type="ECO:0008006" key="5">
    <source>
        <dbReference type="Google" id="ProtNLM"/>
    </source>
</evidence>
<keyword evidence="2" id="KW-0812">Transmembrane</keyword>
<dbReference type="RefSeq" id="WP_380862846.1">
    <property type="nucleotide sequence ID" value="NZ_JBHRXV010000011.1"/>
</dbReference>
<proteinExistence type="predicted"/>
<feature type="transmembrane region" description="Helical" evidence="2">
    <location>
        <begin position="48"/>
        <end position="71"/>
    </location>
</feature>
<feature type="transmembrane region" description="Helical" evidence="2">
    <location>
        <begin position="83"/>
        <end position="106"/>
    </location>
</feature>